<organism evidence="1 2">
    <name type="scientific">Galliscardovia ingluviei</name>
    <dbReference type="NCBI Taxonomy" id="1769422"/>
    <lineage>
        <taxon>Bacteria</taxon>
        <taxon>Bacillati</taxon>
        <taxon>Actinomycetota</taxon>
        <taxon>Actinomycetes</taxon>
        <taxon>Bifidobacteriales</taxon>
        <taxon>Bifidobacteriaceae</taxon>
        <taxon>Galliscardovia</taxon>
    </lineage>
</organism>
<keyword evidence="2" id="KW-1185">Reference proteome</keyword>
<dbReference type="RefSeq" id="WP_188355201.1">
    <property type="nucleotide sequence ID" value="NZ_BMDH01000002.1"/>
</dbReference>
<dbReference type="SUPFAM" id="SSF82784">
    <property type="entry name" value="OsmC-like"/>
    <property type="match status" value="1"/>
</dbReference>
<accession>A0A8J3AIE1</accession>
<dbReference type="InterPro" id="IPR015946">
    <property type="entry name" value="KH_dom-like_a/b"/>
</dbReference>
<dbReference type="InterPro" id="IPR036102">
    <property type="entry name" value="OsmC/Ohrsf"/>
</dbReference>
<dbReference type="Proteomes" id="UP000619536">
    <property type="component" value="Unassembled WGS sequence"/>
</dbReference>
<proteinExistence type="predicted"/>
<protein>
    <submittedName>
        <fullName evidence="1">Peroxiredoxin</fullName>
    </submittedName>
</protein>
<dbReference type="EMBL" id="BMDH01000002">
    <property type="protein sequence ID" value="GGI14339.1"/>
    <property type="molecule type" value="Genomic_DNA"/>
</dbReference>
<reference evidence="1" key="1">
    <citation type="journal article" date="2014" name="Int. J. Syst. Evol. Microbiol.">
        <title>Complete genome sequence of Corynebacterium casei LMG S-19264T (=DSM 44701T), isolated from a smear-ripened cheese.</title>
        <authorList>
            <consortium name="US DOE Joint Genome Institute (JGI-PGF)"/>
            <person name="Walter F."/>
            <person name="Albersmeier A."/>
            <person name="Kalinowski J."/>
            <person name="Ruckert C."/>
        </authorList>
    </citation>
    <scope>NUCLEOTIDE SEQUENCE</scope>
    <source>
        <strain evidence="1">CCM 8606</strain>
    </source>
</reference>
<name>A0A8J3AIE1_9BIFI</name>
<reference evidence="1" key="2">
    <citation type="submission" date="2020-09" db="EMBL/GenBank/DDBJ databases">
        <authorList>
            <person name="Sun Q."/>
            <person name="Sedlacek I."/>
        </authorList>
    </citation>
    <scope>NUCLEOTIDE SEQUENCE</scope>
    <source>
        <strain evidence="1">CCM 8606</strain>
    </source>
</reference>
<dbReference type="Pfam" id="PF02566">
    <property type="entry name" value="OsmC"/>
    <property type="match status" value="1"/>
</dbReference>
<dbReference type="Gene3D" id="3.30.300.20">
    <property type="match status" value="1"/>
</dbReference>
<comment type="caution">
    <text evidence="1">The sequence shown here is derived from an EMBL/GenBank/DDBJ whole genome shotgun (WGS) entry which is preliminary data.</text>
</comment>
<dbReference type="InterPro" id="IPR003718">
    <property type="entry name" value="OsmC/Ohr_fam"/>
</dbReference>
<sequence>MAKKLWVERNKDGSWDARSEDGAHLKFGKGKGLFSPGELSMIALAACAALTSQFAVESATGEGNGAKVTIEGRYDPNTDSYLDFSEQIIVDALEAGLSPEDVAKLKERIRRHIDKACTVKHTYEQGAPCRMDITVRS</sequence>
<evidence type="ECO:0000313" key="1">
    <source>
        <dbReference type="EMBL" id="GGI14339.1"/>
    </source>
</evidence>
<gene>
    <name evidence="1" type="ORF">GCM10007377_10440</name>
</gene>
<evidence type="ECO:0000313" key="2">
    <source>
        <dbReference type="Proteomes" id="UP000619536"/>
    </source>
</evidence>
<dbReference type="AlphaFoldDB" id="A0A8J3AIE1"/>